<evidence type="ECO:0000256" key="1">
    <source>
        <dbReference type="ARBA" id="ARBA00001946"/>
    </source>
</evidence>
<evidence type="ECO:0000256" key="7">
    <source>
        <dbReference type="ARBA" id="ARBA00022827"/>
    </source>
</evidence>
<dbReference type="Gene3D" id="3.10.520.10">
    <property type="entry name" value="ApbE-like domains"/>
    <property type="match status" value="1"/>
</dbReference>
<evidence type="ECO:0000256" key="10">
    <source>
        <dbReference type="ARBA" id="ARBA00048540"/>
    </source>
</evidence>
<keyword evidence="6" id="KW-0479">Metal-binding</keyword>
<keyword evidence="5 11" id="KW-0808">Transferase</keyword>
<evidence type="ECO:0000256" key="4">
    <source>
        <dbReference type="ARBA" id="ARBA00022630"/>
    </source>
</evidence>
<evidence type="ECO:0000256" key="5">
    <source>
        <dbReference type="ARBA" id="ARBA00022679"/>
    </source>
</evidence>
<dbReference type="PANTHER" id="PTHR30040">
    <property type="entry name" value="THIAMINE BIOSYNTHESIS LIPOPROTEIN APBE"/>
    <property type="match status" value="1"/>
</dbReference>
<dbReference type="EMBL" id="CP024915">
    <property type="protein sequence ID" value="AUZ89304.1"/>
    <property type="molecule type" value="Genomic_DNA"/>
</dbReference>
<dbReference type="EC" id="2.7.1.180" evidence="2"/>
<dbReference type="Pfam" id="PF02424">
    <property type="entry name" value="ApbE"/>
    <property type="match status" value="1"/>
</dbReference>
<dbReference type="InterPro" id="IPR024932">
    <property type="entry name" value="ApbE"/>
</dbReference>
<name>A0A2L0UJ76_9MICC</name>
<keyword evidence="7" id="KW-0274">FAD</keyword>
<keyword evidence="8" id="KW-0460">Magnesium</keyword>
<comment type="catalytic activity">
    <reaction evidence="10">
        <text>L-threonyl-[protein] + FAD = FMN-L-threonyl-[protein] + AMP + H(+)</text>
        <dbReference type="Rhea" id="RHEA:36847"/>
        <dbReference type="Rhea" id="RHEA-COMP:11060"/>
        <dbReference type="Rhea" id="RHEA-COMP:11061"/>
        <dbReference type="ChEBI" id="CHEBI:15378"/>
        <dbReference type="ChEBI" id="CHEBI:30013"/>
        <dbReference type="ChEBI" id="CHEBI:57692"/>
        <dbReference type="ChEBI" id="CHEBI:74257"/>
        <dbReference type="ChEBI" id="CHEBI:456215"/>
        <dbReference type="EC" id="2.7.1.180"/>
    </reaction>
</comment>
<evidence type="ECO:0000256" key="2">
    <source>
        <dbReference type="ARBA" id="ARBA00011955"/>
    </source>
</evidence>
<dbReference type="GO" id="GO:0016740">
    <property type="term" value="F:transferase activity"/>
    <property type="evidence" value="ECO:0007669"/>
    <property type="project" value="UniProtKB-KW"/>
</dbReference>
<evidence type="ECO:0000256" key="8">
    <source>
        <dbReference type="ARBA" id="ARBA00022842"/>
    </source>
</evidence>
<dbReference type="SUPFAM" id="SSF143631">
    <property type="entry name" value="ApbE-like"/>
    <property type="match status" value="1"/>
</dbReference>
<keyword evidence="4" id="KW-0285">Flavoprotein</keyword>
<sequence length="288" mass="30092">MGVADTFGFDAIGTRWRVDSASPLAPEQRSGLLRLAEEYDAVYSRFREDSGITALARTGGRLGLPHHGAPLGRLLRSLYDLTGGGVSPLVGERLAAQGYDAAYSFVPTEAPAPARAWEDVLEWTDDGVTLLEPALLDVGAAGKGQLVDLMLGALVAAGHEDVVVDASGDMRRAGAGTITVGLEHPYDPSSAIGTVELGAGALCASAANRRVWGDGLHHVLDARTGRTVDSVVATWVLAEDAMTADGLCTALFVADPADLAGTFDFDFVLMYSDGRARYSDPLAGALFS</sequence>
<gene>
    <name evidence="11" type="ORF">CVO76_07400</name>
</gene>
<protein>
    <recommendedName>
        <fullName evidence="3">FAD:protein FMN transferase</fullName>
        <ecNumber evidence="2">2.7.1.180</ecNumber>
    </recommendedName>
    <alternativeName>
        <fullName evidence="9">Flavin transferase</fullName>
    </alternativeName>
</protein>
<evidence type="ECO:0000256" key="6">
    <source>
        <dbReference type="ARBA" id="ARBA00022723"/>
    </source>
</evidence>
<evidence type="ECO:0000256" key="3">
    <source>
        <dbReference type="ARBA" id="ARBA00016337"/>
    </source>
</evidence>
<dbReference type="AlphaFoldDB" id="A0A2L0UJ76"/>
<dbReference type="Proteomes" id="UP000239187">
    <property type="component" value="Chromosome"/>
</dbReference>
<proteinExistence type="predicted"/>
<dbReference type="PANTHER" id="PTHR30040:SF2">
    <property type="entry name" value="FAD:PROTEIN FMN TRANSFERASE"/>
    <property type="match status" value="1"/>
</dbReference>
<dbReference type="InterPro" id="IPR003374">
    <property type="entry name" value="ApbE-like_sf"/>
</dbReference>
<evidence type="ECO:0000256" key="9">
    <source>
        <dbReference type="ARBA" id="ARBA00031306"/>
    </source>
</evidence>
<accession>A0A2L0UJ76</accession>
<evidence type="ECO:0000313" key="11">
    <source>
        <dbReference type="EMBL" id="AUZ89304.1"/>
    </source>
</evidence>
<organism evidence="11 12">
    <name type="scientific">Arthrobacter agilis</name>
    <dbReference type="NCBI Taxonomy" id="37921"/>
    <lineage>
        <taxon>Bacteria</taxon>
        <taxon>Bacillati</taxon>
        <taxon>Actinomycetota</taxon>
        <taxon>Actinomycetes</taxon>
        <taxon>Micrococcales</taxon>
        <taxon>Micrococcaceae</taxon>
        <taxon>Arthrobacter</taxon>
    </lineage>
</organism>
<comment type="cofactor">
    <cofactor evidence="1">
        <name>Mg(2+)</name>
        <dbReference type="ChEBI" id="CHEBI:18420"/>
    </cofactor>
</comment>
<dbReference type="GO" id="GO:0046872">
    <property type="term" value="F:metal ion binding"/>
    <property type="evidence" value="ECO:0007669"/>
    <property type="project" value="UniProtKB-KW"/>
</dbReference>
<reference evidence="11 12" key="1">
    <citation type="submission" date="2017-11" db="EMBL/GenBank/DDBJ databases">
        <title>Draft genome of Arthrobacter agilis strain UMCV2, a plant growth-promoting rhizobacterium and biocontrol capacity of phytopathogenic fungi.</title>
        <authorList>
            <person name="Martinez-Camara R."/>
            <person name="Santoyo G."/>
            <person name="Moreno-Hagelsieb G."/>
            <person name="Valencia-Cantero E."/>
        </authorList>
    </citation>
    <scope>NUCLEOTIDE SEQUENCE [LARGE SCALE GENOMIC DNA]</scope>
    <source>
        <strain evidence="11 12">UMCV2</strain>
    </source>
</reference>
<evidence type="ECO:0000313" key="12">
    <source>
        <dbReference type="Proteomes" id="UP000239187"/>
    </source>
</evidence>